<proteinExistence type="predicted"/>
<keyword evidence="1" id="KW-1133">Transmembrane helix</keyword>
<gene>
    <name evidence="2" type="ORF">Sylvanvirus16_17</name>
</gene>
<feature type="transmembrane region" description="Helical" evidence="1">
    <location>
        <begin position="21"/>
        <end position="40"/>
    </location>
</feature>
<keyword evidence="1" id="KW-0472">Membrane</keyword>
<sequence>MYVLEKKKNGIEIRHNKYKMSYWGLLILLGLIFILLHLVFRKAPVEIRRATPEGSILYQERPLTDDEMQVLRNTPLLIGSLAYNSNIQVFRKRIEHLTGESHQWHLFLYGLDSTNPQTLEDLQRWSLEDPKHVTVIPLLIQPKPKNRMARMAMLRNALIDTARATFKKGSFNSLDIPSSLSSVNSCDPDTLMLMYDSDHAGAMSKIGLVNAIQKLQVTPAVYAIAASGTHSLLPHVDILYDTFAECDMNGNPSLLCKVALHSCLPPWTPMQSAFGGACLYRWSQLQTVSYPFFEGVCEHASLHKLLYYKYGGCLLLSKNFHIYVNEQPSQY</sequence>
<dbReference type="EMBL" id="MK072522">
    <property type="protein sequence ID" value="AYV86976.1"/>
    <property type="molecule type" value="Genomic_DNA"/>
</dbReference>
<evidence type="ECO:0000313" key="2">
    <source>
        <dbReference type="EMBL" id="AYV86976.1"/>
    </source>
</evidence>
<organism evidence="2">
    <name type="scientific">Sylvanvirus sp</name>
    <dbReference type="NCBI Taxonomy" id="2487774"/>
    <lineage>
        <taxon>Viruses</taxon>
    </lineage>
</organism>
<accession>A0A3G5AIH5</accession>
<name>A0A3G5AIH5_9VIRU</name>
<keyword evidence="1" id="KW-0812">Transmembrane</keyword>
<evidence type="ECO:0000256" key="1">
    <source>
        <dbReference type="SAM" id="Phobius"/>
    </source>
</evidence>
<reference evidence="2" key="1">
    <citation type="submission" date="2018-10" db="EMBL/GenBank/DDBJ databases">
        <title>Hidden diversity of soil giant viruses.</title>
        <authorList>
            <person name="Schulz F."/>
            <person name="Alteio L."/>
            <person name="Goudeau D."/>
            <person name="Ryan E.M."/>
            <person name="Malmstrom R.R."/>
            <person name="Blanchard J."/>
            <person name="Woyke T."/>
        </authorList>
    </citation>
    <scope>NUCLEOTIDE SEQUENCE</scope>
    <source>
        <strain evidence="2">SYV1</strain>
    </source>
</reference>
<protein>
    <submittedName>
        <fullName evidence="2">Uncharacterized protein</fullName>
    </submittedName>
</protein>